<dbReference type="SUPFAM" id="SSF49503">
    <property type="entry name" value="Cupredoxins"/>
    <property type="match status" value="1"/>
</dbReference>
<evidence type="ECO:0000256" key="4">
    <source>
        <dbReference type="ARBA" id="ARBA00023008"/>
    </source>
</evidence>
<feature type="domain" description="Blue (type 1) copper" evidence="6">
    <location>
        <begin position="35"/>
        <end position="152"/>
    </location>
</feature>
<feature type="region of interest" description="Disordered" evidence="5">
    <location>
        <begin position="1"/>
        <end position="32"/>
    </location>
</feature>
<keyword evidence="3" id="KW-0249">Electron transport</keyword>
<evidence type="ECO:0000256" key="3">
    <source>
        <dbReference type="ARBA" id="ARBA00022982"/>
    </source>
</evidence>
<dbReference type="GO" id="GO:0005507">
    <property type="term" value="F:copper ion binding"/>
    <property type="evidence" value="ECO:0007669"/>
    <property type="project" value="InterPro"/>
</dbReference>
<evidence type="ECO:0000313" key="7">
    <source>
        <dbReference type="EMBL" id="PEN12680.1"/>
    </source>
</evidence>
<name>A0A2A8CVP7_9BACT</name>
<dbReference type="PROSITE" id="PS00196">
    <property type="entry name" value="COPPER_BLUE"/>
    <property type="match status" value="1"/>
</dbReference>
<proteinExistence type="predicted"/>
<dbReference type="InterPro" id="IPR000923">
    <property type="entry name" value="BlueCu_1"/>
</dbReference>
<dbReference type="Gene3D" id="2.60.40.420">
    <property type="entry name" value="Cupredoxins - blue copper proteins"/>
    <property type="match status" value="1"/>
</dbReference>
<accession>A0A2A8CVP7</accession>
<gene>
    <name evidence="7" type="ORF">CRI94_13320</name>
</gene>
<dbReference type="PANTHER" id="PTHR38439:SF2">
    <property type="entry name" value="OUTER MEMBRANE PROTEIN H.8"/>
    <property type="match status" value="1"/>
</dbReference>
<keyword evidence="2" id="KW-0479">Metal-binding</keyword>
<dbReference type="PANTHER" id="PTHR38439">
    <property type="entry name" value="AURACYANIN-B"/>
    <property type="match status" value="1"/>
</dbReference>
<evidence type="ECO:0000256" key="2">
    <source>
        <dbReference type="ARBA" id="ARBA00022723"/>
    </source>
</evidence>
<feature type="compositionally biased region" description="Low complexity" evidence="5">
    <location>
        <begin position="20"/>
        <end position="32"/>
    </location>
</feature>
<dbReference type="InterPro" id="IPR050845">
    <property type="entry name" value="Cu-binding_ET"/>
</dbReference>
<dbReference type="OrthoDB" id="9814063at2"/>
<keyword evidence="1" id="KW-0813">Transport</keyword>
<evidence type="ECO:0000313" key="8">
    <source>
        <dbReference type="Proteomes" id="UP000220102"/>
    </source>
</evidence>
<dbReference type="AlphaFoldDB" id="A0A2A8CVP7"/>
<organism evidence="7 8">
    <name type="scientific">Longibacter salinarum</name>
    <dbReference type="NCBI Taxonomy" id="1850348"/>
    <lineage>
        <taxon>Bacteria</taxon>
        <taxon>Pseudomonadati</taxon>
        <taxon>Rhodothermota</taxon>
        <taxon>Rhodothermia</taxon>
        <taxon>Rhodothermales</taxon>
        <taxon>Salisaetaceae</taxon>
        <taxon>Longibacter</taxon>
    </lineage>
</organism>
<dbReference type="InterPro" id="IPR008972">
    <property type="entry name" value="Cupredoxin"/>
</dbReference>
<evidence type="ECO:0000259" key="6">
    <source>
        <dbReference type="Pfam" id="PF00127"/>
    </source>
</evidence>
<dbReference type="Pfam" id="PF00127">
    <property type="entry name" value="Copper-bind"/>
    <property type="match status" value="1"/>
</dbReference>
<dbReference type="GO" id="GO:0009055">
    <property type="term" value="F:electron transfer activity"/>
    <property type="evidence" value="ECO:0007669"/>
    <property type="project" value="InterPro"/>
</dbReference>
<dbReference type="InterPro" id="IPR028871">
    <property type="entry name" value="BlueCu_1_BS"/>
</dbReference>
<evidence type="ECO:0000256" key="5">
    <source>
        <dbReference type="SAM" id="MobiDB-lite"/>
    </source>
</evidence>
<dbReference type="RefSeq" id="WP_098077189.1">
    <property type="nucleotide sequence ID" value="NZ_PDEQ01000007.1"/>
</dbReference>
<dbReference type="EMBL" id="PDEQ01000007">
    <property type="protein sequence ID" value="PEN12680.1"/>
    <property type="molecule type" value="Genomic_DNA"/>
</dbReference>
<sequence>MVAFVGCGGSDTETSDKASKSATSSATEAVSEVTIEPVGNQMKYEQTEFTVEAGTEVTLTFDNTASSPAMKHNVVILNGEGDDLVQRVGTAASQASDSGYVPELDAIVAATDLADPGETVTMTFTVPSEPGTYTYICTFPGHYMMMQGTMRVVEA</sequence>
<reference evidence="7 8" key="1">
    <citation type="submission" date="2017-10" db="EMBL/GenBank/DDBJ databases">
        <title>Draft genome of Longibacter Salinarum.</title>
        <authorList>
            <person name="Goh K.M."/>
            <person name="Shamsir M.S."/>
            <person name="Lim S.W."/>
        </authorList>
    </citation>
    <scope>NUCLEOTIDE SEQUENCE [LARGE SCALE GENOMIC DNA]</scope>
    <source>
        <strain evidence="7 8">KCTC 52045</strain>
    </source>
</reference>
<keyword evidence="4" id="KW-0186">Copper</keyword>
<protein>
    <recommendedName>
        <fullName evidence="6">Blue (type 1) copper domain-containing protein</fullName>
    </recommendedName>
</protein>
<comment type="caution">
    <text evidence="7">The sequence shown here is derived from an EMBL/GenBank/DDBJ whole genome shotgun (WGS) entry which is preliminary data.</text>
</comment>
<dbReference type="CDD" id="cd04233">
    <property type="entry name" value="Auracyanin"/>
    <property type="match status" value="1"/>
</dbReference>
<evidence type="ECO:0000256" key="1">
    <source>
        <dbReference type="ARBA" id="ARBA00022448"/>
    </source>
</evidence>
<dbReference type="Proteomes" id="UP000220102">
    <property type="component" value="Unassembled WGS sequence"/>
</dbReference>
<keyword evidence="8" id="KW-1185">Reference proteome</keyword>